<gene>
    <name evidence="2" type="ORF">DLJ60_10265</name>
</gene>
<sequence length="60" mass="7428">MWCWPVRTPHRHRCPRRQSNRSRRRRRPRRAPRRRPSRRRAGRRRRVAPRESRPPASAAG</sequence>
<feature type="compositionally biased region" description="Basic residues" evidence="1">
    <location>
        <begin position="8"/>
        <end position="47"/>
    </location>
</feature>
<dbReference type="Proteomes" id="UP000274694">
    <property type="component" value="Unassembled WGS sequence"/>
</dbReference>
<organism evidence="2 3">
    <name type="scientific">Micromonospora chalcea</name>
    <dbReference type="NCBI Taxonomy" id="1874"/>
    <lineage>
        <taxon>Bacteria</taxon>
        <taxon>Bacillati</taxon>
        <taxon>Actinomycetota</taxon>
        <taxon>Actinomycetes</taxon>
        <taxon>Micromonosporales</taxon>
        <taxon>Micromonosporaceae</taxon>
        <taxon>Micromonospora</taxon>
    </lineage>
</organism>
<dbReference type="EMBL" id="QGTA01000156">
    <property type="protein sequence ID" value="RQW94119.1"/>
    <property type="molecule type" value="Genomic_DNA"/>
</dbReference>
<proteinExistence type="predicted"/>
<reference evidence="2 3" key="1">
    <citation type="submission" date="2018-05" db="EMBL/GenBank/DDBJ databases">
        <title>Micromonospora from Atacama Desert.</title>
        <authorList>
            <person name="Carro L."/>
            <person name="Goodfellow M."/>
            <person name="Klenk H.-P."/>
        </authorList>
    </citation>
    <scope>NUCLEOTIDE SEQUENCE [LARGE SCALE GENOMIC DNA]</scope>
    <source>
        <strain evidence="2 3">LB41</strain>
    </source>
</reference>
<comment type="caution">
    <text evidence="2">The sequence shown here is derived from an EMBL/GenBank/DDBJ whole genome shotgun (WGS) entry which is preliminary data.</text>
</comment>
<accession>A0ABX9Y5L2</accession>
<evidence type="ECO:0000313" key="3">
    <source>
        <dbReference type="Proteomes" id="UP000274694"/>
    </source>
</evidence>
<keyword evidence="3" id="KW-1185">Reference proteome</keyword>
<name>A0ABX9Y5L2_MICCH</name>
<evidence type="ECO:0000313" key="2">
    <source>
        <dbReference type="EMBL" id="RQW94119.1"/>
    </source>
</evidence>
<protein>
    <submittedName>
        <fullName evidence="2">Uncharacterized protein</fullName>
    </submittedName>
</protein>
<evidence type="ECO:0000256" key="1">
    <source>
        <dbReference type="SAM" id="MobiDB-lite"/>
    </source>
</evidence>
<feature type="region of interest" description="Disordered" evidence="1">
    <location>
        <begin position="1"/>
        <end position="60"/>
    </location>
</feature>